<evidence type="ECO:0008006" key="3">
    <source>
        <dbReference type="Google" id="ProtNLM"/>
    </source>
</evidence>
<proteinExistence type="predicted"/>
<dbReference type="HOGENOM" id="CLU_114536_1_0_9"/>
<dbReference type="Gene3D" id="3.40.30.10">
    <property type="entry name" value="Glutaredoxin"/>
    <property type="match status" value="1"/>
</dbReference>
<dbReference type="Pfam" id="PF14595">
    <property type="entry name" value="Thioredoxin_9"/>
    <property type="match status" value="1"/>
</dbReference>
<dbReference type="AlphaFoldDB" id="G9QL96"/>
<sequence>MNLEKWFEKGITAEQYVKQMDVNKENLLFIYNQFTIPEGEEDFINGLKEKKLRVIVLTEDWCGDSMLNVPILLKLAEAAEMDVRFLYRDENLELMDQYLTNGTTRSIPIFIFLNQDGEEEAVWGPRASEIQQLVIEKRSALPPMDHPDFEKKHEEMHQQLKNSYLETEEYWYEVFDSLKTRLAERLF</sequence>
<comment type="caution">
    <text evidence="1">The sequence shown here is derived from an EMBL/GenBank/DDBJ whole genome shotgun (WGS) entry which is preliminary data.</text>
</comment>
<dbReference type="SUPFAM" id="SSF52833">
    <property type="entry name" value="Thioredoxin-like"/>
    <property type="match status" value="1"/>
</dbReference>
<name>G9QL96_9BACI</name>
<dbReference type="InterPro" id="IPR036249">
    <property type="entry name" value="Thioredoxin-like_sf"/>
</dbReference>
<reference evidence="1 2" key="1">
    <citation type="submission" date="2011-09" db="EMBL/GenBank/DDBJ databases">
        <title>The Genome Sequence of Bacillus smithii 7_3_47FAA.</title>
        <authorList>
            <consortium name="The Broad Institute Genome Sequencing Platform"/>
            <person name="Earl A."/>
            <person name="Ward D."/>
            <person name="Feldgarden M."/>
            <person name="Gevers D."/>
            <person name="Daigneault M."/>
            <person name="Strauss J."/>
            <person name="Allen-Vercoe E."/>
            <person name="Young S.K."/>
            <person name="Zeng Q."/>
            <person name="Gargeya S."/>
            <person name="Fitzgerald M."/>
            <person name="Haas B."/>
            <person name="Abouelleil A."/>
            <person name="Alvarado L."/>
            <person name="Arachchi H.M."/>
            <person name="Berlin A."/>
            <person name="Brown A."/>
            <person name="Chapman S.B."/>
            <person name="Chen Z."/>
            <person name="Dunbar C."/>
            <person name="Freedman E."/>
            <person name="Gearin G."/>
            <person name="Goldberg J."/>
            <person name="Griggs A."/>
            <person name="Gujja S."/>
            <person name="Heiman D."/>
            <person name="Howarth C."/>
            <person name="Larson L."/>
            <person name="Lui A."/>
            <person name="MacDonald P.J.P."/>
            <person name="Montmayeur A."/>
            <person name="Murphy C."/>
            <person name="Neiman D."/>
            <person name="Pearson M."/>
            <person name="Priest M."/>
            <person name="Roberts A."/>
            <person name="Saif S."/>
            <person name="Shea T."/>
            <person name="Shenoy N."/>
            <person name="Sisk P."/>
            <person name="Stolte C."/>
            <person name="Sykes S."/>
            <person name="Wortman J."/>
            <person name="Nusbaum C."/>
            <person name="Birren B."/>
        </authorList>
    </citation>
    <scope>NUCLEOTIDE SEQUENCE [LARGE SCALE GENOMIC DNA]</scope>
    <source>
        <strain evidence="1 2">7_3_47FAA</strain>
    </source>
</reference>
<keyword evidence="2" id="KW-1185">Reference proteome</keyword>
<dbReference type="Proteomes" id="UP000011747">
    <property type="component" value="Unassembled WGS sequence"/>
</dbReference>
<organism evidence="1 2">
    <name type="scientific">Bacillus smithii 7_3_47FAA</name>
    <dbReference type="NCBI Taxonomy" id="665952"/>
    <lineage>
        <taxon>Bacteria</taxon>
        <taxon>Bacillati</taxon>
        <taxon>Bacillota</taxon>
        <taxon>Bacilli</taxon>
        <taxon>Bacillales</taxon>
        <taxon>Bacillaceae</taxon>
        <taxon>Bacillus</taxon>
    </lineage>
</organism>
<dbReference type="CDD" id="cd02947">
    <property type="entry name" value="TRX_family"/>
    <property type="match status" value="1"/>
</dbReference>
<dbReference type="RefSeq" id="WP_003354132.1">
    <property type="nucleotide sequence ID" value="NZ_JH414753.1"/>
</dbReference>
<accession>G9QL96</accession>
<evidence type="ECO:0000313" key="1">
    <source>
        <dbReference type="EMBL" id="EHL78078.1"/>
    </source>
</evidence>
<dbReference type="EMBL" id="ACWF01000096">
    <property type="protein sequence ID" value="EHL78078.1"/>
    <property type="molecule type" value="Genomic_DNA"/>
</dbReference>
<evidence type="ECO:0000313" key="2">
    <source>
        <dbReference type="Proteomes" id="UP000011747"/>
    </source>
</evidence>
<protein>
    <recommendedName>
        <fullName evidence="3">Thioredoxin domain-containing protein</fullName>
    </recommendedName>
</protein>
<dbReference type="PATRIC" id="fig|665952.3.peg.1810"/>
<gene>
    <name evidence="1" type="ORF">HMPREF1015_02906</name>
</gene>
<dbReference type="GeneID" id="87582921"/>